<dbReference type="Pfam" id="PF00072">
    <property type="entry name" value="Response_reg"/>
    <property type="match status" value="1"/>
</dbReference>
<dbReference type="Proteomes" id="UP000184287">
    <property type="component" value="Unassembled WGS sequence"/>
</dbReference>
<evidence type="ECO:0000313" key="4">
    <source>
        <dbReference type="EMBL" id="SHG14245.1"/>
    </source>
</evidence>
<feature type="domain" description="HTH LytTR-type" evidence="3">
    <location>
        <begin position="132"/>
        <end position="230"/>
    </location>
</feature>
<dbReference type="Gene3D" id="2.40.50.1020">
    <property type="entry name" value="LytTr DNA-binding domain"/>
    <property type="match status" value="1"/>
</dbReference>
<feature type="domain" description="Response regulatory" evidence="2">
    <location>
        <begin position="2"/>
        <end position="114"/>
    </location>
</feature>
<dbReference type="SUPFAM" id="SSF52172">
    <property type="entry name" value="CheY-like"/>
    <property type="match status" value="1"/>
</dbReference>
<keyword evidence="1" id="KW-0597">Phosphoprotein</keyword>
<dbReference type="SMART" id="SM00850">
    <property type="entry name" value="LytTR"/>
    <property type="match status" value="1"/>
</dbReference>
<organism evidence="4 5">
    <name type="scientific">Pedobacter caeni</name>
    <dbReference type="NCBI Taxonomy" id="288992"/>
    <lineage>
        <taxon>Bacteria</taxon>
        <taxon>Pseudomonadati</taxon>
        <taxon>Bacteroidota</taxon>
        <taxon>Sphingobacteriia</taxon>
        <taxon>Sphingobacteriales</taxon>
        <taxon>Sphingobacteriaceae</taxon>
        <taxon>Pedobacter</taxon>
    </lineage>
</organism>
<evidence type="ECO:0000256" key="1">
    <source>
        <dbReference type="PROSITE-ProRule" id="PRU00169"/>
    </source>
</evidence>
<evidence type="ECO:0000259" key="2">
    <source>
        <dbReference type="PROSITE" id="PS50110"/>
    </source>
</evidence>
<gene>
    <name evidence="4" type="ORF">SAMN04488522_104627</name>
</gene>
<evidence type="ECO:0000313" key="5">
    <source>
        <dbReference type="Proteomes" id="UP000184287"/>
    </source>
</evidence>
<name>A0A1M5HE69_9SPHI</name>
<dbReference type="Gene3D" id="3.40.50.2300">
    <property type="match status" value="1"/>
</dbReference>
<dbReference type="OrthoDB" id="9787344at2"/>
<evidence type="ECO:0000259" key="3">
    <source>
        <dbReference type="PROSITE" id="PS50930"/>
    </source>
</evidence>
<proteinExistence type="predicted"/>
<dbReference type="InterPro" id="IPR001789">
    <property type="entry name" value="Sig_transdc_resp-reg_receiver"/>
</dbReference>
<sequence>MNCLIVDDNKIARTTLKQLISLDTSLTLVDECSNATEAYVKILDHPIELLFLDIEMPGMTGMELAQSLGQKRPLIIFTTSNRDYAAEAFDLDVIDFIIKPVTPVRFLQSMERVREFVKNKGPLTDHKEKDFIFIRDSNTVRRLKLDQILYMEAQGDYVKIYTQEQAYQIHSTLKSVEDKLPSSIFLRVHRSFIINVSKIDTLEGGTLIINKSLVPVSDAYRAALNKRMQIL</sequence>
<protein>
    <submittedName>
        <fullName evidence="4">Two component transcriptional regulator, LytTR family</fullName>
    </submittedName>
</protein>
<feature type="modified residue" description="4-aspartylphosphate" evidence="1">
    <location>
        <position position="53"/>
    </location>
</feature>
<reference evidence="5" key="1">
    <citation type="submission" date="2016-11" db="EMBL/GenBank/DDBJ databases">
        <authorList>
            <person name="Varghese N."/>
            <person name="Submissions S."/>
        </authorList>
    </citation>
    <scope>NUCLEOTIDE SEQUENCE [LARGE SCALE GENOMIC DNA]</scope>
    <source>
        <strain evidence="5">DSM 16990</strain>
    </source>
</reference>
<dbReference type="STRING" id="288992.SAMN04488522_104627"/>
<dbReference type="PANTHER" id="PTHR37299">
    <property type="entry name" value="TRANSCRIPTIONAL REGULATOR-RELATED"/>
    <property type="match status" value="1"/>
</dbReference>
<dbReference type="InterPro" id="IPR007492">
    <property type="entry name" value="LytTR_DNA-bd_dom"/>
</dbReference>
<dbReference type="AlphaFoldDB" id="A0A1M5HE69"/>
<dbReference type="GO" id="GO:0003677">
    <property type="term" value="F:DNA binding"/>
    <property type="evidence" value="ECO:0007669"/>
    <property type="project" value="InterPro"/>
</dbReference>
<keyword evidence="5" id="KW-1185">Reference proteome</keyword>
<accession>A0A1M5HE69</accession>
<dbReference type="PROSITE" id="PS50930">
    <property type="entry name" value="HTH_LYTTR"/>
    <property type="match status" value="1"/>
</dbReference>
<dbReference type="PROSITE" id="PS50110">
    <property type="entry name" value="RESPONSE_REGULATORY"/>
    <property type="match status" value="1"/>
</dbReference>
<dbReference type="EMBL" id="FQUQ01000004">
    <property type="protein sequence ID" value="SHG14245.1"/>
    <property type="molecule type" value="Genomic_DNA"/>
</dbReference>
<dbReference type="InterPro" id="IPR011006">
    <property type="entry name" value="CheY-like_superfamily"/>
</dbReference>
<dbReference type="Pfam" id="PF04397">
    <property type="entry name" value="LytTR"/>
    <property type="match status" value="1"/>
</dbReference>
<dbReference type="GO" id="GO:0000156">
    <property type="term" value="F:phosphorelay response regulator activity"/>
    <property type="evidence" value="ECO:0007669"/>
    <property type="project" value="InterPro"/>
</dbReference>
<dbReference type="SMART" id="SM00448">
    <property type="entry name" value="REC"/>
    <property type="match status" value="1"/>
</dbReference>
<dbReference type="InterPro" id="IPR046947">
    <property type="entry name" value="LytR-like"/>
</dbReference>
<dbReference type="PANTHER" id="PTHR37299:SF1">
    <property type="entry name" value="STAGE 0 SPORULATION PROTEIN A HOMOLOG"/>
    <property type="match status" value="1"/>
</dbReference>
<dbReference type="RefSeq" id="WP_073233323.1">
    <property type="nucleotide sequence ID" value="NZ_FQUQ01000004.1"/>
</dbReference>